<evidence type="ECO:0000256" key="5">
    <source>
        <dbReference type="ARBA" id="ARBA00023136"/>
    </source>
</evidence>
<reference evidence="9" key="1">
    <citation type="submission" date="2013-11" db="EMBL/GenBank/DDBJ databases">
        <title>Genome sequence of the fusiform rust pathogen reveals effectors for host alternation and coevolution with pine.</title>
        <authorList>
            <consortium name="DOE Joint Genome Institute"/>
            <person name="Smith K."/>
            <person name="Pendleton A."/>
            <person name="Kubisiak T."/>
            <person name="Anderson C."/>
            <person name="Salamov A."/>
            <person name="Aerts A."/>
            <person name="Riley R."/>
            <person name="Clum A."/>
            <person name="Lindquist E."/>
            <person name="Ence D."/>
            <person name="Campbell M."/>
            <person name="Kronenberg Z."/>
            <person name="Feau N."/>
            <person name="Dhillon B."/>
            <person name="Hamelin R."/>
            <person name="Burleigh J."/>
            <person name="Smith J."/>
            <person name="Yandell M."/>
            <person name="Nelson C."/>
            <person name="Grigoriev I."/>
            <person name="Davis J."/>
        </authorList>
    </citation>
    <scope>NUCLEOTIDE SEQUENCE</scope>
    <source>
        <strain evidence="9">G11</strain>
    </source>
</reference>
<keyword evidence="5 7" id="KW-0472">Membrane</keyword>
<dbReference type="Pfam" id="PF06422">
    <property type="entry name" value="PDR_CDR"/>
    <property type="match status" value="2"/>
</dbReference>
<dbReference type="OrthoDB" id="245989at2759"/>
<dbReference type="CDD" id="cd03233">
    <property type="entry name" value="ABCG_PDR_domain1"/>
    <property type="match status" value="1"/>
</dbReference>
<dbReference type="Pfam" id="PF01061">
    <property type="entry name" value="ABC2_membrane"/>
    <property type="match status" value="2"/>
</dbReference>
<keyword evidence="3 7" id="KW-0812">Transmembrane</keyword>
<evidence type="ECO:0000256" key="1">
    <source>
        <dbReference type="ARBA" id="ARBA00004141"/>
    </source>
</evidence>
<dbReference type="InterPro" id="IPR034001">
    <property type="entry name" value="ABCG_PDR_1"/>
</dbReference>
<dbReference type="SUPFAM" id="SSF52540">
    <property type="entry name" value="P-loop containing nucleoside triphosphate hydrolases"/>
    <property type="match status" value="2"/>
</dbReference>
<evidence type="ECO:0000313" key="10">
    <source>
        <dbReference type="Proteomes" id="UP000886653"/>
    </source>
</evidence>
<dbReference type="InterPro" id="IPR017871">
    <property type="entry name" value="ABC_transporter-like_CS"/>
</dbReference>
<dbReference type="Proteomes" id="UP000886653">
    <property type="component" value="Unassembled WGS sequence"/>
</dbReference>
<evidence type="ECO:0000313" key="9">
    <source>
        <dbReference type="EMBL" id="KAG0149123.1"/>
    </source>
</evidence>
<feature type="transmembrane region" description="Helical" evidence="7">
    <location>
        <begin position="491"/>
        <end position="513"/>
    </location>
</feature>
<dbReference type="GO" id="GO:0005524">
    <property type="term" value="F:ATP binding"/>
    <property type="evidence" value="ECO:0007669"/>
    <property type="project" value="InterPro"/>
</dbReference>
<dbReference type="EMBL" id="MU167230">
    <property type="protein sequence ID" value="KAG0149123.1"/>
    <property type="molecule type" value="Genomic_DNA"/>
</dbReference>
<keyword evidence="4 7" id="KW-1133">Transmembrane helix</keyword>
<keyword evidence="10" id="KW-1185">Reference proteome</keyword>
<dbReference type="GO" id="GO:0016020">
    <property type="term" value="C:membrane"/>
    <property type="evidence" value="ECO:0007669"/>
    <property type="project" value="UniProtKB-SubCell"/>
</dbReference>
<evidence type="ECO:0000256" key="4">
    <source>
        <dbReference type="ARBA" id="ARBA00022989"/>
    </source>
</evidence>
<dbReference type="AlphaFoldDB" id="A0A9P6TFV1"/>
<evidence type="ECO:0000256" key="2">
    <source>
        <dbReference type="ARBA" id="ARBA00022448"/>
    </source>
</evidence>
<feature type="transmembrane region" description="Helical" evidence="7">
    <location>
        <begin position="1168"/>
        <end position="1190"/>
    </location>
</feature>
<evidence type="ECO:0000256" key="3">
    <source>
        <dbReference type="ARBA" id="ARBA00022692"/>
    </source>
</evidence>
<comment type="caution">
    <text evidence="9">The sequence shown here is derived from an EMBL/GenBank/DDBJ whole genome shotgun (WGS) entry which is preliminary data.</text>
</comment>
<feature type="transmembrane region" description="Helical" evidence="7">
    <location>
        <begin position="602"/>
        <end position="625"/>
    </location>
</feature>
<gene>
    <name evidence="9" type="ORF">CROQUDRAFT_714111</name>
</gene>
<dbReference type="GO" id="GO:0140359">
    <property type="term" value="F:ABC-type transporter activity"/>
    <property type="evidence" value="ECO:0007669"/>
    <property type="project" value="InterPro"/>
</dbReference>
<proteinExistence type="predicted"/>
<feature type="transmembrane region" description="Helical" evidence="7">
    <location>
        <begin position="1016"/>
        <end position="1036"/>
    </location>
</feature>
<dbReference type="InterPro" id="IPR003439">
    <property type="entry name" value="ABC_transporter-like_ATP-bd"/>
</dbReference>
<dbReference type="InterPro" id="IPR027417">
    <property type="entry name" value="P-loop_NTPase"/>
</dbReference>
<dbReference type="Pfam" id="PF00005">
    <property type="entry name" value="ABC_tran"/>
    <property type="match status" value="2"/>
</dbReference>
<dbReference type="InterPro" id="IPR010929">
    <property type="entry name" value="PDR_CDR_ABC"/>
</dbReference>
<sequence>MSEKQEGEQHKPTPLNSSVPTSLHEDGDLDIEAAERTFAELRHQLTVVSATHLSESGNADLEKLGEAGAFDLLSYLRDRAAIRDKHHYHHKEMGVIFEKLGVVGAGGIKLLIRTFPKALMGLFLYPVFFVVMRMPRFRPPPKRILHSFSGCVKPGELCLVLGRPNSGCSTFLKVIANQRFGYQKIEGKVTYGRLIPEEISKRYKGEVCYNPEDDVHHATLTVGQTMNFALSLLTPGKLLPEQTRKDFRREVSDTLLKMLGILHTKNTLVGNEHVRGVSGGERKRVSIAEMMATRACVMSWDNSTRGLDASTALQYAKSLRIVSNIFKVVSFVTLYQAGEGIYEQFDKICLIDQGRQVYFGPAKEARQYMIDLGFKDLPRQTTADFLTGCTDQNERQFQDGIDISKVPKTPEELEEAYLNSDVYRRMEQETEEYRQVVEKDFHGEKEFKLAVKDSKRRYVGKNSPHRVNFFGQLKPLILREFQLKLQDRKGLIFSWCTSTFLAIVIGSVFINLPQTSAGAFTRGGVLFISLLFNVFLAFAELPKQMLGRPILWRQAGFCFYRPGAMAIASALAEIPFSMIKILVFCGIIYLMAHLVRTGGAFWTLYVIVFVSYFALSCFFRLLGAISFNFDIAARIASLLMIAMVLYSGYIIPEPAMRRWLVWLYYINPVNWAFAALMANEFQHLSLACVGSSIVPSGPGFPEGLGPNQACTLLGARAGNPNVLGEDYIQASYKYSKKYIWRNFGFELGYIALFLTLLFIAVEKLSMGFGRPGIYVFAKENEERKRLNERLQERKQDFRTGKAQQDLSGLIKTRKPFTWEGLTYDVAVPGGQRRLLNEIYGYVKPGTLTALMGSSGAGKTTLLDVLANRKTTGVIGGEVCVAGRARGQDFQRMTSYCEQQDVHEWTATVREALRFSAYLRQSAEITKEEKDNYVEEVIQLLEMEDIADGDSPFFEPSFIMARGIHTRELSSKSYASEIFAISQFLSEIPYSILCSMCYFFLWYYLPGFPHESERSGYAFLFVFLVELYSISLGQAIASLSPSVFIASQINPPLIVSLNLFSGVTVPRPNIPSFWRGWMYNLNPSSRLIAGLLVNAIHDLPIVCEPAEFSVFQPPANQTCDQWAGQYAKQNRGHLENPQSTSDCRYCHYTVGDQFYDALGFSYDYKWRDLGIYIAYIVFNIFVTVIACKFLTLRYAKQILYMI</sequence>
<dbReference type="PROSITE" id="PS50893">
    <property type="entry name" value="ABC_TRANSPORTER_2"/>
    <property type="match status" value="1"/>
</dbReference>
<dbReference type="Gene3D" id="3.40.50.300">
    <property type="entry name" value="P-loop containing nucleotide triphosphate hydrolases"/>
    <property type="match status" value="2"/>
</dbReference>
<organism evidence="9 10">
    <name type="scientific">Cronartium quercuum f. sp. fusiforme G11</name>
    <dbReference type="NCBI Taxonomy" id="708437"/>
    <lineage>
        <taxon>Eukaryota</taxon>
        <taxon>Fungi</taxon>
        <taxon>Dikarya</taxon>
        <taxon>Basidiomycota</taxon>
        <taxon>Pucciniomycotina</taxon>
        <taxon>Pucciniomycetes</taxon>
        <taxon>Pucciniales</taxon>
        <taxon>Coleosporiaceae</taxon>
        <taxon>Cronartium</taxon>
    </lineage>
</organism>
<name>A0A9P6TFV1_9BASI</name>
<keyword evidence="2" id="KW-0813">Transport</keyword>
<feature type="domain" description="ABC transporter" evidence="8">
    <location>
        <begin position="122"/>
        <end position="378"/>
    </location>
</feature>
<dbReference type="GO" id="GO:0016887">
    <property type="term" value="F:ATP hydrolysis activity"/>
    <property type="evidence" value="ECO:0007669"/>
    <property type="project" value="InterPro"/>
</dbReference>
<feature type="compositionally biased region" description="Basic and acidic residues" evidence="6">
    <location>
        <begin position="1"/>
        <end position="11"/>
    </location>
</feature>
<evidence type="ECO:0000256" key="7">
    <source>
        <dbReference type="SAM" id="Phobius"/>
    </source>
</evidence>
<dbReference type="InterPro" id="IPR013525">
    <property type="entry name" value="ABC2_TM"/>
</dbReference>
<dbReference type="PANTHER" id="PTHR19241">
    <property type="entry name" value="ATP-BINDING CASSETTE TRANSPORTER"/>
    <property type="match status" value="1"/>
</dbReference>
<comment type="subcellular location">
    <subcellularLocation>
        <location evidence="1">Membrane</location>
        <topology evidence="1">Multi-pass membrane protein</topology>
    </subcellularLocation>
</comment>
<evidence type="ECO:0000259" key="8">
    <source>
        <dbReference type="PROSITE" id="PS50893"/>
    </source>
</evidence>
<accession>A0A9P6TFV1</accession>
<feature type="transmembrane region" description="Helical" evidence="7">
    <location>
        <begin position="118"/>
        <end position="135"/>
    </location>
</feature>
<feature type="transmembrane region" description="Helical" evidence="7">
    <location>
        <begin position="987"/>
        <end position="1004"/>
    </location>
</feature>
<feature type="transmembrane region" description="Helical" evidence="7">
    <location>
        <begin position="519"/>
        <end position="539"/>
    </location>
</feature>
<protein>
    <recommendedName>
        <fullName evidence="8">ABC transporter domain-containing protein</fullName>
    </recommendedName>
</protein>
<feature type="transmembrane region" description="Helical" evidence="7">
    <location>
        <begin position="631"/>
        <end position="651"/>
    </location>
</feature>
<evidence type="ECO:0000256" key="6">
    <source>
        <dbReference type="SAM" id="MobiDB-lite"/>
    </source>
</evidence>
<feature type="transmembrane region" description="Helical" evidence="7">
    <location>
        <begin position="743"/>
        <end position="761"/>
    </location>
</feature>
<dbReference type="PROSITE" id="PS00211">
    <property type="entry name" value="ABC_TRANSPORTER_1"/>
    <property type="match status" value="1"/>
</dbReference>
<feature type="region of interest" description="Disordered" evidence="6">
    <location>
        <begin position="1"/>
        <end position="24"/>
    </location>
</feature>